<dbReference type="EMBL" id="JAEHOC010000050">
    <property type="protein sequence ID" value="KAG2426090.1"/>
    <property type="molecule type" value="Genomic_DNA"/>
</dbReference>
<dbReference type="OrthoDB" id="540439at2759"/>
<feature type="compositionally biased region" description="Pro residues" evidence="1">
    <location>
        <begin position="218"/>
        <end position="227"/>
    </location>
</feature>
<evidence type="ECO:0000313" key="3">
    <source>
        <dbReference type="Proteomes" id="UP000650467"/>
    </source>
</evidence>
<protein>
    <submittedName>
        <fullName evidence="2">Uncharacterized protein</fullName>
    </submittedName>
</protein>
<evidence type="ECO:0000313" key="2">
    <source>
        <dbReference type="EMBL" id="KAG2426090.1"/>
    </source>
</evidence>
<sequence>MPGAARSTTPPPKAGPPPPFLLDTCPSFQEQQGTKPVFFDRHATFKRLRDESLSRVVEEATATATAAAGAAATPERCPYLPDWTIAHSGVWALAEAGLIRAIEAAEAAEAADAASPAGRAAGAAAAAPAPPAAAAVPHPDAATTIEHLTQLLPRPAPVNTAIPEEREEEEAAMVAAAGGAAGAVAGVSSPATGRSQHATPFATHHLNLELQPSSSPVAAPPATPPPASAAAPAAPARPEVRQPSVTTSQSFTLGRSPAGGASADANGDASPGANAVGSSLRSWLSRARSLGAAHGSGAAGSGSGAAAWPVPLGLGAALTPFQSLRGSMRRSHGHFQLSEGGGGAAAASGSPSVGASGGGHAGAAGSAAGLRRGHTHHVAFAAGLAAATSTAVAVSSAGGVAVSGFVGVATAATTAAAASVAALSTASAAVQLGGHAIEAGSDMLLNRVQGKAMKRASAAVADAVLGPAASAGLRHGLLQRLRATVAGASVAWFVMNHMALSDGLVHLDFEHDFVHSAKLMLDLATSGPQAVAAEAATAMAAGEAVAGELAVAAAAVAVAAGGAAASAAGGLLAEAGGSGGGAALQEALQGALHNMESLAARDGSFGRLT</sequence>
<feature type="compositionally biased region" description="Pro residues" evidence="1">
    <location>
        <begin position="9"/>
        <end position="20"/>
    </location>
</feature>
<gene>
    <name evidence="2" type="ORF">HXX76_013278</name>
</gene>
<feature type="region of interest" description="Disordered" evidence="1">
    <location>
        <begin position="1"/>
        <end position="27"/>
    </location>
</feature>
<name>A0A835SST0_CHLIN</name>
<feature type="compositionally biased region" description="Low complexity" evidence="1">
    <location>
        <begin position="258"/>
        <end position="276"/>
    </location>
</feature>
<evidence type="ECO:0000256" key="1">
    <source>
        <dbReference type="SAM" id="MobiDB-lite"/>
    </source>
</evidence>
<feature type="compositionally biased region" description="Low complexity" evidence="1">
    <location>
        <begin position="228"/>
        <end position="237"/>
    </location>
</feature>
<feature type="region of interest" description="Disordered" evidence="1">
    <location>
        <begin position="211"/>
        <end position="276"/>
    </location>
</feature>
<keyword evidence="3" id="KW-1185">Reference proteome</keyword>
<organism evidence="2 3">
    <name type="scientific">Chlamydomonas incerta</name>
    <dbReference type="NCBI Taxonomy" id="51695"/>
    <lineage>
        <taxon>Eukaryota</taxon>
        <taxon>Viridiplantae</taxon>
        <taxon>Chlorophyta</taxon>
        <taxon>core chlorophytes</taxon>
        <taxon>Chlorophyceae</taxon>
        <taxon>CS clade</taxon>
        <taxon>Chlamydomonadales</taxon>
        <taxon>Chlamydomonadaceae</taxon>
        <taxon>Chlamydomonas</taxon>
    </lineage>
</organism>
<comment type="caution">
    <text evidence="2">The sequence shown here is derived from an EMBL/GenBank/DDBJ whole genome shotgun (WGS) entry which is preliminary data.</text>
</comment>
<reference evidence="2" key="1">
    <citation type="journal article" date="2020" name="bioRxiv">
        <title>Comparative genomics of Chlamydomonas.</title>
        <authorList>
            <person name="Craig R.J."/>
            <person name="Hasan A.R."/>
            <person name="Ness R.W."/>
            <person name="Keightley P.D."/>
        </authorList>
    </citation>
    <scope>NUCLEOTIDE SEQUENCE</scope>
    <source>
        <strain evidence="2">SAG 7.73</strain>
    </source>
</reference>
<feature type="compositionally biased region" description="Polar residues" evidence="1">
    <location>
        <begin position="243"/>
        <end position="253"/>
    </location>
</feature>
<dbReference type="AlphaFoldDB" id="A0A835SST0"/>
<accession>A0A835SST0</accession>
<dbReference type="Proteomes" id="UP000650467">
    <property type="component" value="Unassembled WGS sequence"/>
</dbReference>
<proteinExistence type="predicted"/>
<feature type="compositionally biased region" description="Low complexity" evidence="1">
    <location>
        <begin position="345"/>
        <end position="354"/>
    </location>
</feature>
<feature type="region of interest" description="Disordered" evidence="1">
    <location>
        <begin position="329"/>
        <end position="368"/>
    </location>
</feature>